<reference evidence="1" key="1">
    <citation type="journal article" date="2019" name="bioRxiv">
        <title>The Genome of the Zebra Mussel, Dreissena polymorpha: A Resource for Invasive Species Research.</title>
        <authorList>
            <person name="McCartney M.A."/>
            <person name="Auch B."/>
            <person name="Kono T."/>
            <person name="Mallez S."/>
            <person name="Zhang Y."/>
            <person name="Obille A."/>
            <person name="Becker A."/>
            <person name="Abrahante J.E."/>
            <person name="Garbe J."/>
            <person name="Badalamenti J.P."/>
            <person name="Herman A."/>
            <person name="Mangelson H."/>
            <person name="Liachko I."/>
            <person name="Sullivan S."/>
            <person name="Sone E.D."/>
            <person name="Koren S."/>
            <person name="Silverstein K.A.T."/>
            <person name="Beckman K.B."/>
            <person name="Gohl D.M."/>
        </authorList>
    </citation>
    <scope>NUCLEOTIDE SEQUENCE</scope>
    <source>
        <strain evidence="1">Duluth1</strain>
        <tissue evidence="1">Whole animal</tissue>
    </source>
</reference>
<evidence type="ECO:0000313" key="1">
    <source>
        <dbReference type="EMBL" id="KAH3730655.1"/>
    </source>
</evidence>
<gene>
    <name evidence="1" type="ORF">DPMN_056646</name>
</gene>
<comment type="caution">
    <text evidence="1">The sequence shown here is derived from an EMBL/GenBank/DDBJ whole genome shotgun (WGS) entry which is preliminary data.</text>
</comment>
<evidence type="ECO:0008006" key="3">
    <source>
        <dbReference type="Google" id="ProtNLM"/>
    </source>
</evidence>
<sequence length="57" mass="6821">MFKEAVFWIAGDFNFPDIAWQHNTIHGHKYRRKINELYLNMEHDTGLSQIIDFPTRG</sequence>
<organism evidence="1 2">
    <name type="scientific">Dreissena polymorpha</name>
    <name type="common">Zebra mussel</name>
    <name type="synonym">Mytilus polymorpha</name>
    <dbReference type="NCBI Taxonomy" id="45954"/>
    <lineage>
        <taxon>Eukaryota</taxon>
        <taxon>Metazoa</taxon>
        <taxon>Spiralia</taxon>
        <taxon>Lophotrochozoa</taxon>
        <taxon>Mollusca</taxon>
        <taxon>Bivalvia</taxon>
        <taxon>Autobranchia</taxon>
        <taxon>Heteroconchia</taxon>
        <taxon>Euheterodonta</taxon>
        <taxon>Imparidentia</taxon>
        <taxon>Neoheterodontei</taxon>
        <taxon>Myida</taxon>
        <taxon>Dreissenoidea</taxon>
        <taxon>Dreissenidae</taxon>
        <taxon>Dreissena</taxon>
    </lineage>
</organism>
<accession>A0A9D4CUX7</accession>
<evidence type="ECO:0000313" key="2">
    <source>
        <dbReference type="Proteomes" id="UP000828390"/>
    </source>
</evidence>
<proteinExistence type="predicted"/>
<dbReference type="EMBL" id="JAIWYP010000012">
    <property type="protein sequence ID" value="KAH3730655.1"/>
    <property type="molecule type" value="Genomic_DNA"/>
</dbReference>
<protein>
    <recommendedName>
        <fullName evidence="3">Endonuclease/exonuclease/phosphatase domain-containing protein</fullName>
    </recommendedName>
</protein>
<dbReference type="Proteomes" id="UP000828390">
    <property type="component" value="Unassembled WGS sequence"/>
</dbReference>
<dbReference type="AlphaFoldDB" id="A0A9D4CUX7"/>
<name>A0A9D4CUX7_DREPO</name>
<reference evidence="1" key="2">
    <citation type="submission" date="2020-11" db="EMBL/GenBank/DDBJ databases">
        <authorList>
            <person name="McCartney M.A."/>
            <person name="Auch B."/>
            <person name="Kono T."/>
            <person name="Mallez S."/>
            <person name="Becker A."/>
            <person name="Gohl D.M."/>
            <person name="Silverstein K.A.T."/>
            <person name="Koren S."/>
            <person name="Bechman K.B."/>
            <person name="Herman A."/>
            <person name="Abrahante J.E."/>
            <person name="Garbe J."/>
        </authorList>
    </citation>
    <scope>NUCLEOTIDE SEQUENCE</scope>
    <source>
        <strain evidence="1">Duluth1</strain>
        <tissue evidence="1">Whole animal</tissue>
    </source>
</reference>
<keyword evidence="2" id="KW-1185">Reference proteome</keyword>